<sequence length="66" mass="7476">MRASLAYCKLGLMSIKVRLNVCLLLLLLLNLKCSPRQPSASSIFRRFSRRSELQSSGFRAKRSDST</sequence>
<name>A0A2M4DFD0_ANODA</name>
<feature type="signal peptide" evidence="1">
    <location>
        <begin position="1"/>
        <end position="35"/>
    </location>
</feature>
<evidence type="ECO:0000256" key="1">
    <source>
        <dbReference type="SAM" id="SignalP"/>
    </source>
</evidence>
<dbReference type="AlphaFoldDB" id="A0A2M4DFD0"/>
<proteinExistence type="predicted"/>
<reference evidence="2" key="1">
    <citation type="submission" date="2018-01" db="EMBL/GenBank/DDBJ databases">
        <title>An insight into the sialome of Amazonian anophelines.</title>
        <authorList>
            <person name="Ribeiro J.M."/>
            <person name="Scarpassa V."/>
            <person name="Calvo E."/>
        </authorList>
    </citation>
    <scope>NUCLEOTIDE SEQUENCE</scope>
</reference>
<evidence type="ECO:0000313" key="2">
    <source>
        <dbReference type="EMBL" id="MBW76235.1"/>
    </source>
</evidence>
<keyword evidence="1" id="KW-0732">Signal</keyword>
<dbReference type="EMBL" id="GGFL01012057">
    <property type="protein sequence ID" value="MBW76235.1"/>
    <property type="molecule type" value="Transcribed_RNA"/>
</dbReference>
<organism evidence="2">
    <name type="scientific">Anopheles darlingi</name>
    <name type="common">Mosquito</name>
    <dbReference type="NCBI Taxonomy" id="43151"/>
    <lineage>
        <taxon>Eukaryota</taxon>
        <taxon>Metazoa</taxon>
        <taxon>Ecdysozoa</taxon>
        <taxon>Arthropoda</taxon>
        <taxon>Hexapoda</taxon>
        <taxon>Insecta</taxon>
        <taxon>Pterygota</taxon>
        <taxon>Neoptera</taxon>
        <taxon>Endopterygota</taxon>
        <taxon>Diptera</taxon>
        <taxon>Nematocera</taxon>
        <taxon>Culicoidea</taxon>
        <taxon>Culicidae</taxon>
        <taxon>Anophelinae</taxon>
        <taxon>Anopheles</taxon>
    </lineage>
</organism>
<feature type="chain" id="PRO_5014921639" evidence="1">
    <location>
        <begin position="36"/>
        <end position="66"/>
    </location>
</feature>
<accession>A0A2M4DFD0</accession>
<protein>
    <submittedName>
        <fullName evidence="2">Putative secreted protein</fullName>
    </submittedName>
</protein>